<evidence type="ECO:0000256" key="3">
    <source>
        <dbReference type="ARBA" id="ARBA00022679"/>
    </source>
</evidence>
<keyword evidence="6" id="KW-1185">Reference proteome</keyword>
<dbReference type="PANTHER" id="PTHR45947">
    <property type="entry name" value="SULFOQUINOVOSYL TRANSFERASE SQD2"/>
    <property type="match status" value="1"/>
</dbReference>
<dbReference type="CDD" id="cd03801">
    <property type="entry name" value="GT4_PimA-like"/>
    <property type="match status" value="1"/>
</dbReference>
<dbReference type="Pfam" id="PF13439">
    <property type="entry name" value="Glyco_transf_4"/>
    <property type="match status" value="1"/>
</dbReference>
<accession>A0A9W6FPD7</accession>
<gene>
    <name evidence="5" type="primary">pimA</name>
    <name evidence="5" type="ORF">ARHIZOSPH14_16020</name>
</gene>
<evidence type="ECO:0000256" key="1">
    <source>
        <dbReference type="ARBA" id="ARBA00021292"/>
    </source>
</evidence>
<name>A0A9W6FPD7_9MICO</name>
<dbReference type="PANTHER" id="PTHR45947:SF3">
    <property type="entry name" value="SULFOQUINOVOSYL TRANSFERASE SQD2"/>
    <property type="match status" value="1"/>
</dbReference>
<protein>
    <recommendedName>
        <fullName evidence="1">D-inositol 3-phosphate glycosyltransferase</fullName>
    </recommendedName>
</protein>
<dbReference type="GO" id="GO:1901137">
    <property type="term" value="P:carbohydrate derivative biosynthetic process"/>
    <property type="evidence" value="ECO:0007669"/>
    <property type="project" value="UniProtKB-ARBA"/>
</dbReference>
<evidence type="ECO:0000313" key="5">
    <source>
        <dbReference type="EMBL" id="GLI27360.1"/>
    </source>
</evidence>
<reference evidence="5" key="1">
    <citation type="submission" date="2022-12" db="EMBL/GenBank/DDBJ databases">
        <title>Reference genome sequencing for broad-spectrum identification of bacterial and archaeal isolates by mass spectrometry.</title>
        <authorList>
            <person name="Sekiguchi Y."/>
            <person name="Tourlousse D.M."/>
        </authorList>
    </citation>
    <scope>NUCLEOTIDE SEQUENCE</scope>
    <source>
        <strain evidence="5">14</strain>
    </source>
</reference>
<proteinExistence type="predicted"/>
<sequence>MTGSPRHPLDDPDRPLRIAMISYYLPSESKIGVGYQVHALANELADRGHHVDVFSPCGPVEGARYGHVHVPLDGSMRTFRFAFAMRRMDLSSYDVLHAHGEDYWMWRRRVPAHVRTLHGSCFEEALRIRGAKEKARMVLLGCTEVLASVVADRTVLISPATRRWTPWVDTVIPNGVDAEAFAPGGTRRAAPTVLFVGTWRGRKRGAELARIFADEVRPRVPDAELRMVTQDAPDELPDGVVALGRLSDAELAEEYRSAWAFCLPSTYEGFGIPYAEAMTAGLPVIATPNVGSRYVTDEGRFGVLAELDGLGDALVGVLTDAGRRAELAEASLARAVEFDLRAVADHYERVYRAEQHARPTKEQTT</sequence>
<dbReference type="RefSeq" id="WP_281883845.1">
    <property type="nucleotide sequence ID" value="NZ_BSDP01000001.1"/>
</dbReference>
<dbReference type="InterPro" id="IPR028098">
    <property type="entry name" value="Glyco_trans_4-like_N"/>
</dbReference>
<dbReference type="GO" id="GO:0016757">
    <property type="term" value="F:glycosyltransferase activity"/>
    <property type="evidence" value="ECO:0007669"/>
    <property type="project" value="UniProtKB-KW"/>
</dbReference>
<dbReference type="Pfam" id="PF13692">
    <property type="entry name" value="Glyco_trans_1_4"/>
    <property type="match status" value="1"/>
</dbReference>
<evidence type="ECO:0000259" key="4">
    <source>
        <dbReference type="Pfam" id="PF13439"/>
    </source>
</evidence>
<dbReference type="Gene3D" id="3.40.50.2000">
    <property type="entry name" value="Glycogen Phosphorylase B"/>
    <property type="match status" value="2"/>
</dbReference>
<dbReference type="Proteomes" id="UP001144396">
    <property type="component" value="Unassembled WGS sequence"/>
</dbReference>
<feature type="domain" description="Glycosyltransferase subfamily 4-like N-terminal" evidence="4">
    <location>
        <begin position="32"/>
        <end position="179"/>
    </location>
</feature>
<dbReference type="EMBL" id="BSDP01000001">
    <property type="protein sequence ID" value="GLI27360.1"/>
    <property type="molecule type" value="Genomic_DNA"/>
</dbReference>
<organism evidence="5 6">
    <name type="scientific">Agromyces rhizosphaerae</name>
    <dbReference type="NCBI Taxonomy" id="88374"/>
    <lineage>
        <taxon>Bacteria</taxon>
        <taxon>Bacillati</taxon>
        <taxon>Actinomycetota</taxon>
        <taxon>Actinomycetes</taxon>
        <taxon>Micrococcales</taxon>
        <taxon>Microbacteriaceae</taxon>
        <taxon>Agromyces</taxon>
    </lineage>
</organism>
<comment type="caution">
    <text evidence="5">The sequence shown here is derived from an EMBL/GenBank/DDBJ whole genome shotgun (WGS) entry which is preliminary data.</text>
</comment>
<dbReference type="SUPFAM" id="SSF53756">
    <property type="entry name" value="UDP-Glycosyltransferase/glycogen phosphorylase"/>
    <property type="match status" value="1"/>
</dbReference>
<dbReference type="InterPro" id="IPR050194">
    <property type="entry name" value="Glycosyltransferase_grp1"/>
</dbReference>
<evidence type="ECO:0000256" key="2">
    <source>
        <dbReference type="ARBA" id="ARBA00022676"/>
    </source>
</evidence>
<evidence type="ECO:0000313" key="6">
    <source>
        <dbReference type="Proteomes" id="UP001144396"/>
    </source>
</evidence>
<dbReference type="AlphaFoldDB" id="A0A9W6FPD7"/>
<keyword evidence="2 5" id="KW-0328">Glycosyltransferase</keyword>
<keyword evidence="3" id="KW-0808">Transferase</keyword>